<dbReference type="Proteomes" id="UP000189177">
    <property type="component" value="Unassembled WGS sequence"/>
</dbReference>
<dbReference type="STRING" id="252474.B1A74_05395"/>
<organism evidence="1 2">
    <name type="scientific">Thioalkalivibrio halophilus</name>
    <dbReference type="NCBI Taxonomy" id="252474"/>
    <lineage>
        <taxon>Bacteria</taxon>
        <taxon>Pseudomonadati</taxon>
        <taxon>Pseudomonadota</taxon>
        <taxon>Gammaproteobacteria</taxon>
        <taxon>Chromatiales</taxon>
        <taxon>Ectothiorhodospiraceae</taxon>
        <taxon>Thioalkalivibrio</taxon>
    </lineage>
</organism>
<dbReference type="PANTHER" id="PTHR33973:SF4">
    <property type="entry name" value="OS07G0153300 PROTEIN"/>
    <property type="match status" value="1"/>
</dbReference>
<dbReference type="Pfam" id="PF07103">
    <property type="entry name" value="DUF1365"/>
    <property type="match status" value="1"/>
</dbReference>
<evidence type="ECO:0000313" key="1">
    <source>
        <dbReference type="EMBL" id="OOC10535.1"/>
    </source>
</evidence>
<dbReference type="RefSeq" id="WP_077243999.1">
    <property type="nucleotide sequence ID" value="NZ_MUZR01000014.1"/>
</dbReference>
<dbReference type="EMBL" id="MUZR01000014">
    <property type="protein sequence ID" value="OOC10535.1"/>
    <property type="molecule type" value="Genomic_DNA"/>
</dbReference>
<dbReference type="OrthoDB" id="9778801at2"/>
<sequence>MDAALLPGHVMHRRLHEPDYRFRYRVVSALFDIDRIEDLARNRRWFSLDRFNLFSLHTRDHGRRDGTPWRPWVEARLREGGLEPDGGAILLQATPRVLGHAFNPLSIWYCHHIDGRLQAVLLEVRNTFGQHHHYLLPAGDSAGGMLRGEKDKVFHVSPFIDMDARYAFAVTAPELREGSSMRVAIREYQDDRLLLVATQNGHVRPMTDAALLLQWARMPWMTLQVLFLIHWQALKIWWRGGRYHPRPDPPEKEMS</sequence>
<dbReference type="AlphaFoldDB" id="A0A1V2ZZN1"/>
<dbReference type="PANTHER" id="PTHR33973">
    <property type="entry name" value="OS07G0153300 PROTEIN"/>
    <property type="match status" value="1"/>
</dbReference>
<accession>A0A1V2ZZN1</accession>
<evidence type="ECO:0000313" key="2">
    <source>
        <dbReference type="Proteomes" id="UP000189177"/>
    </source>
</evidence>
<proteinExistence type="predicted"/>
<reference evidence="1 2" key="1">
    <citation type="submission" date="2017-02" db="EMBL/GenBank/DDBJ databases">
        <title>Genomic diversity within the haloalkaliphilic genus Thioalkalivibrio.</title>
        <authorList>
            <person name="Ahn A.-C."/>
            <person name="Meier-Kolthoff J."/>
            <person name="Overmars L."/>
            <person name="Richter M."/>
            <person name="Woyke T."/>
            <person name="Sorokin D.Y."/>
            <person name="Muyzer G."/>
        </authorList>
    </citation>
    <scope>NUCLEOTIDE SEQUENCE [LARGE SCALE GENOMIC DNA]</scope>
    <source>
        <strain evidence="1 2">HL17</strain>
    </source>
</reference>
<gene>
    <name evidence="1" type="ORF">B1A74_05395</name>
</gene>
<protein>
    <recommendedName>
        <fullName evidence="3">DUF1365 domain-containing protein</fullName>
    </recommendedName>
</protein>
<name>A0A1V2ZZN1_9GAMM</name>
<dbReference type="InterPro" id="IPR010775">
    <property type="entry name" value="DUF1365"/>
</dbReference>
<evidence type="ECO:0008006" key="3">
    <source>
        <dbReference type="Google" id="ProtNLM"/>
    </source>
</evidence>
<comment type="caution">
    <text evidence="1">The sequence shown here is derived from an EMBL/GenBank/DDBJ whole genome shotgun (WGS) entry which is preliminary data.</text>
</comment>
<keyword evidence="2" id="KW-1185">Reference proteome</keyword>